<accession>A0A1F6DE62</accession>
<comment type="caution">
    <text evidence="3">The sequence shown here is derived from an EMBL/GenBank/DDBJ whole genome shotgun (WGS) entry which is preliminary data.</text>
</comment>
<dbReference type="Proteomes" id="UP000176377">
    <property type="component" value="Unassembled WGS sequence"/>
</dbReference>
<evidence type="ECO:0000313" key="4">
    <source>
        <dbReference type="Proteomes" id="UP000176377"/>
    </source>
</evidence>
<keyword evidence="1" id="KW-0732">Signal</keyword>
<evidence type="ECO:0000259" key="2">
    <source>
        <dbReference type="Pfam" id="PF01471"/>
    </source>
</evidence>
<dbReference type="Gene3D" id="1.10.101.10">
    <property type="entry name" value="PGBD-like superfamily/PGBD"/>
    <property type="match status" value="1"/>
</dbReference>
<feature type="domain" description="Peptidoglycan binding-like" evidence="2">
    <location>
        <begin position="147"/>
        <end position="201"/>
    </location>
</feature>
<gene>
    <name evidence="3" type="ORF">A2765_03950</name>
</gene>
<protein>
    <recommendedName>
        <fullName evidence="2">Peptidoglycan binding-like domain-containing protein</fullName>
    </recommendedName>
</protein>
<feature type="signal peptide" evidence="1">
    <location>
        <begin position="1"/>
        <end position="22"/>
    </location>
</feature>
<feature type="chain" id="PRO_5009523860" description="Peptidoglycan binding-like domain-containing protein" evidence="1">
    <location>
        <begin position="23"/>
        <end position="218"/>
    </location>
</feature>
<name>A0A1F6DE62_9BACT</name>
<organism evidence="3 4">
    <name type="scientific">Candidatus Kaiserbacteria bacterium RIFCSPHIGHO2_01_FULL_56_24</name>
    <dbReference type="NCBI Taxonomy" id="1798487"/>
    <lineage>
        <taxon>Bacteria</taxon>
        <taxon>Candidatus Kaiseribacteriota</taxon>
    </lineage>
</organism>
<dbReference type="EMBL" id="MFLA01000016">
    <property type="protein sequence ID" value="OGG59715.1"/>
    <property type="molecule type" value="Genomic_DNA"/>
</dbReference>
<reference evidence="3 4" key="1">
    <citation type="journal article" date="2016" name="Nat. Commun.">
        <title>Thousands of microbial genomes shed light on interconnected biogeochemical processes in an aquifer system.</title>
        <authorList>
            <person name="Anantharaman K."/>
            <person name="Brown C.T."/>
            <person name="Hug L.A."/>
            <person name="Sharon I."/>
            <person name="Castelle C.J."/>
            <person name="Probst A.J."/>
            <person name="Thomas B.C."/>
            <person name="Singh A."/>
            <person name="Wilkins M.J."/>
            <person name="Karaoz U."/>
            <person name="Brodie E.L."/>
            <person name="Williams K.H."/>
            <person name="Hubbard S.S."/>
            <person name="Banfield J.F."/>
        </authorList>
    </citation>
    <scope>NUCLEOTIDE SEQUENCE [LARGE SCALE GENOMIC DNA]</scope>
</reference>
<evidence type="ECO:0000313" key="3">
    <source>
        <dbReference type="EMBL" id="OGG59715.1"/>
    </source>
</evidence>
<dbReference type="InterPro" id="IPR036366">
    <property type="entry name" value="PGBDSf"/>
</dbReference>
<proteinExistence type="predicted"/>
<dbReference type="SUPFAM" id="SSF47090">
    <property type="entry name" value="PGBD-like"/>
    <property type="match status" value="1"/>
</dbReference>
<evidence type="ECO:0000256" key="1">
    <source>
        <dbReference type="SAM" id="SignalP"/>
    </source>
</evidence>
<dbReference type="Pfam" id="PF01471">
    <property type="entry name" value="PG_binding_1"/>
    <property type="match status" value="1"/>
</dbReference>
<dbReference type="InterPro" id="IPR036365">
    <property type="entry name" value="PGBD-like_sf"/>
</dbReference>
<sequence>MIKHIAALLTGVSILLPAFALAEGLGQRDGDPANVIAELQKQIQELQARIQELRNLPATIPVAPPAPRWGEDAERGLMHAFGTSTPDWKHLEDEWRMASSTGVMNAIQRIKAAIQNDATTPPAGLFNALARHECIEFKQGVRRGTDGDHVNNLQQFLASLPGIYPEGIASGHFGALTERAVRMFQQKFGIEQTGNVGPKTRLKIWEITCGNVTSTPVI</sequence>
<dbReference type="InterPro" id="IPR002477">
    <property type="entry name" value="Peptidoglycan-bd-like"/>
</dbReference>
<dbReference type="AlphaFoldDB" id="A0A1F6DE62"/>